<dbReference type="STRING" id="13370.A0A448YME8"/>
<evidence type="ECO:0000313" key="16">
    <source>
        <dbReference type="Proteomes" id="UP000290900"/>
    </source>
</evidence>
<keyword evidence="3" id="KW-0808">Transferase</keyword>
<dbReference type="InterPro" id="IPR027267">
    <property type="entry name" value="AH/BAR_dom_sf"/>
</dbReference>
<feature type="DNA-binding region" description="Integrase-type" evidence="12">
    <location>
        <begin position="1"/>
        <end position="42"/>
    </location>
</feature>
<dbReference type="GO" id="GO:0016779">
    <property type="term" value="F:nucleotidyltransferase activity"/>
    <property type="evidence" value="ECO:0007669"/>
    <property type="project" value="UniProtKB-KW"/>
</dbReference>
<evidence type="ECO:0000256" key="6">
    <source>
        <dbReference type="ARBA" id="ARBA00022723"/>
    </source>
</evidence>
<dbReference type="PROSITE" id="PS51027">
    <property type="entry name" value="INTEGRASE_DBD"/>
    <property type="match status" value="1"/>
</dbReference>
<evidence type="ECO:0000259" key="13">
    <source>
        <dbReference type="PROSITE" id="PS51021"/>
    </source>
</evidence>
<evidence type="ECO:0000256" key="8">
    <source>
        <dbReference type="ARBA" id="ARBA00022801"/>
    </source>
</evidence>
<evidence type="ECO:0000256" key="1">
    <source>
        <dbReference type="ARBA" id="ARBA00004245"/>
    </source>
</evidence>
<keyword evidence="4" id="KW-0548">Nucleotidyltransferase</keyword>
<keyword evidence="5" id="KW-0540">Nuclease</keyword>
<dbReference type="EMBL" id="CAACVR010000018">
    <property type="protein sequence ID" value="VEU22125.1"/>
    <property type="molecule type" value="Genomic_DNA"/>
</dbReference>
<dbReference type="GO" id="GO:0004519">
    <property type="term" value="F:endonuclease activity"/>
    <property type="evidence" value="ECO:0007669"/>
    <property type="project" value="UniProtKB-KW"/>
</dbReference>
<dbReference type="AlphaFoldDB" id="A0A448YME8"/>
<dbReference type="SMART" id="SM00721">
    <property type="entry name" value="BAR"/>
    <property type="match status" value="1"/>
</dbReference>
<keyword evidence="7" id="KW-0255">Endonuclease</keyword>
<evidence type="ECO:0000313" key="15">
    <source>
        <dbReference type="EMBL" id="VEU22125.1"/>
    </source>
</evidence>
<evidence type="ECO:0000256" key="4">
    <source>
        <dbReference type="ARBA" id="ARBA00022695"/>
    </source>
</evidence>
<sequence length="263" mass="30060">MSWQGFKKALSRAGGSVVVKPADKVMDRDYDIQERRFKTVEKSGTELQKETKAYLDAVRAVTASQSAMGEVVDNLYGDIKEIGQVDVGSFYLQAVQDFDTETVKQLDGPFRETVLDPVTKFCSYFAEINEAMKKRAHKKIDYEQNKAKVRRLIDHPSKDASKLPRAERELQLAKDVYESLNEQLKTELPQLIDMRVPWYDPSFEALVKIQMRFCTEGYARLAQVQQYLDPASRDEYANGVLDQRIEQKLGEMAQLNICSLGIK</sequence>
<dbReference type="InterPro" id="IPR001037">
    <property type="entry name" value="Integrase_C_retrovir"/>
</dbReference>
<organism evidence="15 16">
    <name type="scientific">Brettanomyces naardenensis</name>
    <name type="common">Yeast</name>
    <dbReference type="NCBI Taxonomy" id="13370"/>
    <lineage>
        <taxon>Eukaryota</taxon>
        <taxon>Fungi</taxon>
        <taxon>Dikarya</taxon>
        <taxon>Ascomycota</taxon>
        <taxon>Saccharomycotina</taxon>
        <taxon>Pichiomycetes</taxon>
        <taxon>Pichiales</taxon>
        <taxon>Pichiaceae</taxon>
        <taxon>Brettanomyces</taxon>
    </lineage>
</organism>
<keyword evidence="10" id="KW-0238">DNA-binding</keyword>
<dbReference type="PANTHER" id="PTHR47174:SF3">
    <property type="entry name" value="BRIDGING INTEGRATOR 3"/>
    <property type="match status" value="1"/>
</dbReference>
<evidence type="ECO:0000256" key="2">
    <source>
        <dbReference type="ARBA" id="ARBA00022490"/>
    </source>
</evidence>
<keyword evidence="6" id="KW-0479">Metal-binding</keyword>
<dbReference type="GO" id="GO:0006897">
    <property type="term" value="P:endocytosis"/>
    <property type="evidence" value="ECO:0007669"/>
    <property type="project" value="InterPro"/>
</dbReference>
<comment type="subcellular location">
    <subcellularLocation>
        <location evidence="1">Cytoplasm</location>
        <location evidence="1">Cytoskeleton</location>
    </subcellularLocation>
</comment>
<evidence type="ECO:0000256" key="9">
    <source>
        <dbReference type="ARBA" id="ARBA00022908"/>
    </source>
</evidence>
<evidence type="ECO:0000256" key="11">
    <source>
        <dbReference type="ARBA" id="ARBA00023212"/>
    </source>
</evidence>
<dbReference type="GO" id="GO:0016787">
    <property type="term" value="F:hydrolase activity"/>
    <property type="evidence" value="ECO:0007669"/>
    <property type="project" value="UniProtKB-KW"/>
</dbReference>
<evidence type="ECO:0000256" key="10">
    <source>
        <dbReference type="ARBA" id="ARBA00023125"/>
    </source>
</evidence>
<dbReference type="FunFam" id="1.20.1270.60:FF:000014">
    <property type="entry name" value="Protein hob3, variant"/>
    <property type="match status" value="1"/>
</dbReference>
<gene>
    <name evidence="15" type="ORF">BRENAR_LOCUS2857</name>
</gene>
<dbReference type="GO" id="GO:0043332">
    <property type="term" value="C:mating projection tip"/>
    <property type="evidence" value="ECO:0007669"/>
    <property type="project" value="TreeGrafter"/>
</dbReference>
<feature type="domain" description="BAR" evidence="13">
    <location>
        <begin position="15"/>
        <end position="237"/>
    </location>
</feature>
<keyword evidence="11" id="KW-0206">Cytoskeleton</keyword>
<dbReference type="PANTHER" id="PTHR47174">
    <property type="entry name" value="BRIDGING INTEGRATOR 3"/>
    <property type="match status" value="1"/>
</dbReference>
<name>A0A448YME8_BRENA</name>
<dbReference type="InterPro" id="IPR046982">
    <property type="entry name" value="BIN3/RVS161-like"/>
</dbReference>
<reference evidence="15 16" key="1">
    <citation type="submission" date="2018-12" db="EMBL/GenBank/DDBJ databases">
        <authorList>
            <person name="Tiukova I."/>
            <person name="Dainat J."/>
        </authorList>
    </citation>
    <scope>NUCLEOTIDE SEQUENCE [LARGE SCALE GENOMIC DNA]</scope>
</reference>
<dbReference type="Proteomes" id="UP000290900">
    <property type="component" value="Unassembled WGS sequence"/>
</dbReference>
<dbReference type="OrthoDB" id="446293at2759"/>
<dbReference type="GO" id="GO:0046872">
    <property type="term" value="F:metal ion binding"/>
    <property type="evidence" value="ECO:0007669"/>
    <property type="project" value="UniProtKB-KW"/>
</dbReference>
<dbReference type="GO" id="GO:0097320">
    <property type="term" value="P:plasma membrane tubulation"/>
    <property type="evidence" value="ECO:0007669"/>
    <property type="project" value="TreeGrafter"/>
</dbReference>
<dbReference type="FunCoup" id="A0A448YME8">
    <property type="interactions" value="425"/>
</dbReference>
<proteinExistence type="predicted"/>
<keyword evidence="16" id="KW-1185">Reference proteome</keyword>
<dbReference type="InterPro" id="IPR004148">
    <property type="entry name" value="BAR_dom"/>
</dbReference>
<protein>
    <submittedName>
        <fullName evidence="15">DEKNAAC103162</fullName>
    </submittedName>
</protein>
<keyword evidence="9" id="KW-0229">DNA integration</keyword>
<evidence type="ECO:0000256" key="12">
    <source>
        <dbReference type="PROSITE-ProRule" id="PRU00506"/>
    </source>
</evidence>
<dbReference type="InParanoid" id="A0A448YME8"/>
<dbReference type="Gene3D" id="1.20.1270.60">
    <property type="entry name" value="Arfaptin homology (AH) domain/BAR domain"/>
    <property type="match status" value="1"/>
</dbReference>
<dbReference type="GO" id="GO:0003677">
    <property type="term" value="F:DNA binding"/>
    <property type="evidence" value="ECO:0007669"/>
    <property type="project" value="UniProtKB-KW"/>
</dbReference>
<dbReference type="GO" id="GO:0008289">
    <property type="term" value="F:lipid binding"/>
    <property type="evidence" value="ECO:0007669"/>
    <property type="project" value="TreeGrafter"/>
</dbReference>
<dbReference type="GO" id="GO:0031097">
    <property type="term" value="C:medial cortex"/>
    <property type="evidence" value="ECO:0007669"/>
    <property type="project" value="TreeGrafter"/>
</dbReference>
<evidence type="ECO:0000256" key="3">
    <source>
        <dbReference type="ARBA" id="ARBA00022679"/>
    </source>
</evidence>
<keyword evidence="8" id="KW-0378">Hydrolase</keyword>
<evidence type="ECO:0000256" key="5">
    <source>
        <dbReference type="ARBA" id="ARBA00022722"/>
    </source>
</evidence>
<evidence type="ECO:0000259" key="14">
    <source>
        <dbReference type="PROSITE" id="PS51027"/>
    </source>
</evidence>
<dbReference type="GO" id="GO:1990528">
    <property type="term" value="C:Rvs161p-Rvs167p complex"/>
    <property type="evidence" value="ECO:0007669"/>
    <property type="project" value="TreeGrafter"/>
</dbReference>
<keyword evidence="2" id="KW-0963">Cytoplasm</keyword>
<dbReference type="SUPFAM" id="SSF103657">
    <property type="entry name" value="BAR/IMD domain-like"/>
    <property type="match status" value="1"/>
</dbReference>
<dbReference type="GO" id="GO:0030479">
    <property type="term" value="C:actin cortical patch"/>
    <property type="evidence" value="ECO:0007669"/>
    <property type="project" value="TreeGrafter"/>
</dbReference>
<accession>A0A448YME8</accession>
<dbReference type="PROSITE" id="PS51021">
    <property type="entry name" value="BAR"/>
    <property type="match status" value="1"/>
</dbReference>
<evidence type="ECO:0000256" key="7">
    <source>
        <dbReference type="ARBA" id="ARBA00022759"/>
    </source>
</evidence>
<dbReference type="GO" id="GO:0051666">
    <property type="term" value="P:actin cortical patch localization"/>
    <property type="evidence" value="ECO:0007669"/>
    <property type="project" value="InterPro"/>
</dbReference>
<feature type="domain" description="Integrase-type" evidence="14">
    <location>
        <begin position="1"/>
        <end position="42"/>
    </location>
</feature>
<dbReference type="Pfam" id="PF03114">
    <property type="entry name" value="BAR"/>
    <property type="match status" value="1"/>
</dbReference>
<dbReference type="GO" id="GO:0015074">
    <property type="term" value="P:DNA integration"/>
    <property type="evidence" value="ECO:0007669"/>
    <property type="project" value="UniProtKB-KW"/>
</dbReference>